<name>A0A5C7BXA8_SERMA</name>
<evidence type="ECO:0000313" key="2">
    <source>
        <dbReference type="Proteomes" id="UP000321126"/>
    </source>
</evidence>
<protein>
    <recommendedName>
        <fullName evidence="3">Mu-like prophage I protein</fullName>
    </recommendedName>
</protein>
<dbReference type="Proteomes" id="UP000321126">
    <property type="component" value="Unassembled WGS sequence"/>
</dbReference>
<sequence>MEITEAAPRVQLFPAGRFRAAEGATDVPYWYLDASLAQRLIAAANVRTNDYVFDYEHQTLNAIKNGQPAPAAGWFKKLEWVEGQGLFAIDVKWTDKAKAMIEAREYRYVSPMFRYDAAGNVRRILNAAITNLPALDGMAELTAAASLLLSSEDNAMDEEILAALCALFGLPGAATESDLKFKLTELQDKTLKPAACSSLSDLLAQKDNKIAALSTQAPDPAKFVPISTVESLQQTVAALSAKITGDEVEGLVTAALSDGRLLNDMADWARDLGNKDVAALKGYLDKARPIAALSGLQTGGKPPLDAEGRAVMDDNALAICSMFGTDTKDIASQLAQEEQ</sequence>
<evidence type="ECO:0000313" key="1">
    <source>
        <dbReference type="EMBL" id="TXE27176.1"/>
    </source>
</evidence>
<dbReference type="PIRSF" id="PIRSF016624">
    <property type="entry name" value="Mu_prophg_I"/>
    <property type="match status" value="1"/>
</dbReference>
<organism evidence="1 2">
    <name type="scientific">Serratia marcescens</name>
    <dbReference type="NCBI Taxonomy" id="615"/>
    <lineage>
        <taxon>Bacteria</taxon>
        <taxon>Pseudomonadati</taxon>
        <taxon>Pseudomonadota</taxon>
        <taxon>Gammaproteobacteria</taxon>
        <taxon>Enterobacterales</taxon>
        <taxon>Yersiniaceae</taxon>
        <taxon>Serratia</taxon>
    </lineage>
</organism>
<gene>
    <name evidence="1" type="ORF">FOT62_22770</name>
</gene>
<dbReference type="EMBL" id="VOUQ01000019">
    <property type="protein sequence ID" value="TXE27176.1"/>
    <property type="molecule type" value="Genomic_DNA"/>
</dbReference>
<dbReference type="InterPro" id="IPR012106">
    <property type="entry name" value="Phage_Mu_Gp1"/>
</dbReference>
<reference evidence="1 2" key="1">
    <citation type="submission" date="2019-07" db="EMBL/GenBank/DDBJ databases">
        <title>Serratia strains were isolated from fresh produce.</title>
        <authorList>
            <person name="Cho G.-S."/>
            <person name="Stein M."/>
            <person name="Lee W."/>
            <person name="Suh S.H."/>
            <person name="Franz C.M.A.P."/>
        </authorList>
    </citation>
    <scope>NUCLEOTIDE SEQUENCE [LARGE SCALE GENOMIC DNA]</scope>
    <source>
        <strain evidence="1 2">S16</strain>
    </source>
</reference>
<evidence type="ECO:0008006" key="3">
    <source>
        <dbReference type="Google" id="ProtNLM"/>
    </source>
</evidence>
<dbReference type="AlphaFoldDB" id="A0A5C7BXA8"/>
<proteinExistence type="predicted"/>
<comment type="caution">
    <text evidence="1">The sequence shown here is derived from an EMBL/GenBank/DDBJ whole genome shotgun (WGS) entry which is preliminary data.</text>
</comment>
<accession>A0A5C7BXA8</accession>
<dbReference type="Pfam" id="PF10123">
    <property type="entry name" value="Mu-like_Pro"/>
    <property type="match status" value="1"/>
</dbReference>